<dbReference type="Gene3D" id="3.40.50.11370">
    <property type="match status" value="1"/>
</dbReference>
<evidence type="ECO:0000256" key="2">
    <source>
        <dbReference type="ARBA" id="ARBA00022679"/>
    </source>
</evidence>
<evidence type="ECO:0000256" key="3">
    <source>
        <dbReference type="ARBA" id="ARBA00022723"/>
    </source>
</evidence>
<keyword evidence="3 8" id="KW-0479">Metal-binding</keyword>
<dbReference type="GO" id="GO:0005737">
    <property type="term" value="C:cytoplasm"/>
    <property type="evidence" value="ECO:0007669"/>
    <property type="project" value="TreeGrafter"/>
</dbReference>
<feature type="binding site" evidence="10">
    <location>
        <position position="283"/>
    </location>
    <ligand>
        <name>Mg(2+)</name>
        <dbReference type="ChEBI" id="CHEBI:18420"/>
        <label>1</label>
    </ligand>
</feature>
<sequence length="367" mass="41368">MNGTNRYDKTIGIWMSDKKSQKLNWNELVCVCASHGYNLTKLDLERPLEDQGPIDIFLHKLTDILAAADQGDAKASFTISRVEQYLSNHSNVIVIDPLDNVRILLNRYRYYSILHNEPSFRNQSIMTPNFAEFTTSDVDLNYDIMIQRGVKFPVICKPSLAHGSKLAHEMVVIFNKTGLSVCKPPCVVQSFVNHNAVLHKVFLIGNRYHICERPSLKNFNASENLAPIFYSTGEVCKADSQSTLSILDPHDIADVRMTLNEDKIRSIIRVLRKEIGLVLAGFDVVIDNVTGDHAVIDINVFPSYDNFPDFFEHFLECIDEIVNRSTQNVCKSDVSNICQYTSGNMSNGFMNVSLCPSKYGVTGMNIN</sequence>
<dbReference type="InterPro" id="IPR040464">
    <property type="entry name" value="InsP(3)kin_ATP-grasp"/>
</dbReference>
<comment type="catalytic activity">
    <reaction evidence="8">
        <text>1D-myo-inositol 3,4,5,6-tetrakisphosphate + ATP = 1D-myo-inositol 1,3,4,5,6-pentakisphosphate + ADP + H(+)</text>
        <dbReference type="Rhea" id="RHEA:12452"/>
        <dbReference type="ChEBI" id="CHEBI:15378"/>
        <dbReference type="ChEBI" id="CHEBI:30616"/>
        <dbReference type="ChEBI" id="CHEBI:57539"/>
        <dbReference type="ChEBI" id="CHEBI:57733"/>
        <dbReference type="ChEBI" id="CHEBI:456216"/>
        <dbReference type="EC" id="2.7.1.134"/>
    </reaction>
</comment>
<dbReference type="SUPFAM" id="SSF56059">
    <property type="entry name" value="Glutathione synthetase ATP-binding domain-like"/>
    <property type="match status" value="1"/>
</dbReference>
<evidence type="ECO:0000256" key="10">
    <source>
        <dbReference type="PIRSR" id="PIRSR038186-2"/>
    </source>
</evidence>
<evidence type="ECO:0000256" key="6">
    <source>
        <dbReference type="ARBA" id="ARBA00022840"/>
    </source>
</evidence>
<feature type="binding site" evidence="10">
    <location>
        <position position="297"/>
    </location>
    <ligand>
        <name>Mg(2+)</name>
        <dbReference type="ChEBI" id="CHEBI:18420"/>
        <label>2</label>
    </ligand>
</feature>
<dbReference type="OrthoDB" id="25308at2759"/>
<feature type="binding site" evidence="9">
    <location>
        <position position="200"/>
    </location>
    <ligand>
        <name>1D-myo-inositol 1,3,4-trisphosphate</name>
        <dbReference type="ChEBI" id="CHEBI:58414"/>
    </ligand>
</feature>
<reference evidence="13" key="1">
    <citation type="submission" date="2021-12" db="EMBL/GenBank/DDBJ databases">
        <authorList>
            <person name="King R."/>
        </authorList>
    </citation>
    <scope>NUCLEOTIDE SEQUENCE</scope>
</reference>
<dbReference type="InterPro" id="IPR008656">
    <property type="entry name" value="Inositol_tetrakis-P_1-kinase"/>
</dbReference>
<feature type="binding site" evidence="9">
    <location>
        <position position="299"/>
    </location>
    <ligand>
        <name>1D-myo-inositol 1,3,4-trisphosphate</name>
        <dbReference type="ChEBI" id="CHEBI:58414"/>
    </ligand>
</feature>
<dbReference type="EMBL" id="OU893350">
    <property type="protein sequence ID" value="CAG9788044.1"/>
    <property type="molecule type" value="Genomic_DNA"/>
</dbReference>
<feature type="binding site" evidence="9">
    <location>
        <position position="168"/>
    </location>
    <ligand>
        <name>1D-myo-inositol 1,3,4-trisphosphate</name>
        <dbReference type="ChEBI" id="CHEBI:58414"/>
    </ligand>
</feature>
<feature type="binding site" evidence="9">
    <location>
        <position position="215"/>
    </location>
    <ligand>
        <name>ATP</name>
        <dbReference type="ChEBI" id="CHEBI:30616"/>
    </ligand>
</feature>
<dbReference type="PANTHER" id="PTHR14217:SF1">
    <property type="entry name" value="INOSITOL-TETRAKISPHOSPHATE 1-KINASE"/>
    <property type="match status" value="1"/>
</dbReference>
<comment type="function">
    <text evidence="8">Kinase that can phosphorylate various inositol polyphosphate such as Ins(3,4,5,6)P4 or Ins(1,3,4)P3.</text>
</comment>
<organism evidence="13 14">
    <name type="scientific">Diatraea saccharalis</name>
    <name type="common">sugarcane borer</name>
    <dbReference type="NCBI Taxonomy" id="40085"/>
    <lineage>
        <taxon>Eukaryota</taxon>
        <taxon>Metazoa</taxon>
        <taxon>Ecdysozoa</taxon>
        <taxon>Arthropoda</taxon>
        <taxon>Hexapoda</taxon>
        <taxon>Insecta</taxon>
        <taxon>Pterygota</taxon>
        <taxon>Neoptera</taxon>
        <taxon>Endopterygota</taxon>
        <taxon>Lepidoptera</taxon>
        <taxon>Glossata</taxon>
        <taxon>Ditrysia</taxon>
        <taxon>Pyraloidea</taxon>
        <taxon>Crambidae</taxon>
        <taxon>Crambinae</taxon>
        <taxon>Diatraea</taxon>
    </lineage>
</organism>
<feature type="binding site" evidence="9">
    <location>
        <position position="19"/>
    </location>
    <ligand>
        <name>1D-myo-inositol 1,3,4-trisphosphate</name>
        <dbReference type="ChEBI" id="CHEBI:58414"/>
    </ligand>
</feature>
<evidence type="ECO:0000313" key="14">
    <source>
        <dbReference type="Proteomes" id="UP001153714"/>
    </source>
</evidence>
<evidence type="ECO:0000259" key="11">
    <source>
        <dbReference type="Pfam" id="PF05770"/>
    </source>
</evidence>
<dbReference type="GO" id="GO:0032957">
    <property type="term" value="P:inositol trisphosphate metabolic process"/>
    <property type="evidence" value="ECO:0007669"/>
    <property type="project" value="InterPro"/>
</dbReference>
<dbReference type="Pfam" id="PF17927">
    <property type="entry name" value="Ins134_P3_kin_N"/>
    <property type="match status" value="1"/>
</dbReference>
<dbReference type="InterPro" id="IPR041429">
    <property type="entry name" value="ITPK1_N"/>
</dbReference>
<feature type="binding site" evidence="9">
    <location>
        <position position="60"/>
    </location>
    <ligand>
        <name>1D-myo-inositol 1,3,4-trisphosphate</name>
        <dbReference type="ChEBI" id="CHEBI:58414"/>
    </ligand>
</feature>
<evidence type="ECO:0000256" key="4">
    <source>
        <dbReference type="ARBA" id="ARBA00022741"/>
    </source>
</evidence>
<dbReference type="PANTHER" id="PTHR14217">
    <property type="entry name" value="INOSITOL-TETRAKISPHOSPHATE 1-KINASE"/>
    <property type="match status" value="1"/>
</dbReference>
<comment type="subunit">
    <text evidence="8">Monomer.</text>
</comment>
<keyword evidence="2 8" id="KW-0808">Transferase</keyword>
<gene>
    <name evidence="13" type="ORF">DIATSA_LOCUS5883</name>
</gene>
<proteinExistence type="inferred from homology"/>
<feature type="binding site" evidence="10">
    <location>
        <position position="299"/>
    </location>
    <ligand>
        <name>Mg(2+)</name>
        <dbReference type="ChEBI" id="CHEBI:18420"/>
        <label>2</label>
    </ligand>
</feature>
<evidence type="ECO:0000256" key="9">
    <source>
        <dbReference type="PIRSR" id="PIRSR038186-1"/>
    </source>
</evidence>
<dbReference type="Proteomes" id="UP001153714">
    <property type="component" value="Chromosome 19"/>
</dbReference>
<dbReference type="GO" id="GO:0000287">
    <property type="term" value="F:magnesium ion binding"/>
    <property type="evidence" value="ECO:0007669"/>
    <property type="project" value="InterPro"/>
</dbReference>
<evidence type="ECO:0000256" key="8">
    <source>
        <dbReference type="PIRNR" id="PIRNR038186"/>
    </source>
</evidence>
<keyword evidence="14" id="KW-1185">Reference proteome</keyword>
<dbReference type="AlphaFoldDB" id="A0A9N9WBJ5"/>
<feature type="binding site" evidence="9">
    <location>
        <position position="157"/>
    </location>
    <ligand>
        <name>ATP</name>
        <dbReference type="ChEBI" id="CHEBI:30616"/>
    </ligand>
</feature>
<evidence type="ECO:0000259" key="12">
    <source>
        <dbReference type="Pfam" id="PF17927"/>
    </source>
</evidence>
<name>A0A9N9WBJ5_9NEOP</name>
<keyword evidence="4 8" id="KW-0547">Nucleotide-binding</keyword>
<dbReference type="PIRSF" id="PIRSF038186">
    <property type="entry name" value="ITPK"/>
    <property type="match status" value="1"/>
</dbReference>
<feature type="domain" description="Inositol 1,3,4-trisphosphate 5/6-kinase ATP-grasp" evidence="11">
    <location>
        <begin position="122"/>
        <end position="318"/>
    </location>
</feature>
<feature type="binding site" evidence="9">
    <location>
        <position position="303"/>
    </location>
    <ligand>
        <name>1D-myo-inositol 1,3,4-trisphosphate</name>
        <dbReference type="ChEBI" id="CHEBI:58414"/>
    </ligand>
</feature>
<comment type="similarity">
    <text evidence="1 8">Belongs to the ITPK1 family.</text>
</comment>
<dbReference type="EC" id="2.7.1.134" evidence="8"/>
<dbReference type="GO" id="GO:0052726">
    <property type="term" value="F:inositol-1,3,4-trisphosphate 5-kinase activity"/>
    <property type="evidence" value="ECO:0007669"/>
    <property type="project" value="InterPro"/>
</dbReference>
<reference evidence="13" key="2">
    <citation type="submission" date="2022-10" db="EMBL/GenBank/DDBJ databases">
        <authorList>
            <consortium name="ENA_rothamsted_submissions"/>
            <consortium name="culmorum"/>
            <person name="King R."/>
        </authorList>
    </citation>
    <scope>NUCLEOTIDE SEQUENCE</scope>
</reference>
<dbReference type="GO" id="GO:0047325">
    <property type="term" value="F:inositol-3,4,5,6-tetrakisphosphate 1-kinase activity"/>
    <property type="evidence" value="ECO:0007669"/>
    <property type="project" value="UniProtKB-EC"/>
</dbReference>
<dbReference type="Gene3D" id="3.30.1490.220">
    <property type="match status" value="1"/>
</dbReference>
<dbReference type="GO" id="GO:0052725">
    <property type="term" value="F:inositol-1,3,4-trisphosphate 6-kinase activity"/>
    <property type="evidence" value="ECO:0007669"/>
    <property type="project" value="InterPro"/>
</dbReference>
<evidence type="ECO:0000256" key="7">
    <source>
        <dbReference type="ARBA" id="ARBA00022842"/>
    </source>
</evidence>
<feature type="domain" description="Inositol-tetrakisphosphate 1-kinase N-terminal" evidence="12">
    <location>
        <begin position="11"/>
        <end position="100"/>
    </location>
</feature>
<dbReference type="Pfam" id="PF05770">
    <property type="entry name" value="Ins134_P3_kin"/>
    <property type="match status" value="1"/>
</dbReference>
<evidence type="ECO:0000313" key="13">
    <source>
        <dbReference type="EMBL" id="CAG9788044.1"/>
    </source>
</evidence>
<dbReference type="GO" id="GO:0005524">
    <property type="term" value="F:ATP binding"/>
    <property type="evidence" value="ECO:0007669"/>
    <property type="project" value="UniProtKB-KW"/>
</dbReference>
<evidence type="ECO:0000256" key="1">
    <source>
        <dbReference type="ARBA" id="ARBA00009601"/>
    </source>
</evidence>
<keyword evidence="5 8" id="KW-0418">Kinase</keyword>
<keyword evidence="7 8" id="KW-0460">Magnesium</keyword>
<keyword evidence="6 8" id="KW-0067">ATP-binding</keyword>
<feature type="binding site" evidence="10">
    <location>
        <position position="297"/>
    </location>
    <ligand>
        <name>Mg(2+)</name>
        <dbReference type="ChEBI" id="CHEBI:18420"/>
        <label>1</label>
    </ligand>
</feature>
<evidence type="ECO:0000256" key="5">
    <source>
        <dbReference type="ARBA" id="ARBA00022777"/>
    </source>
</evidence>
<feature type="binding site" evidence="9">
    <location>
        <position position="107"/>
    </location>
    <ligand>
        <name>ATP</name>
        <dbReference type="ChEBI" id="CHEBI:30616"/>
    </ligand>
</feature>
<accession>A0A9N9WBJ5</accession>
<protein>
    <recommendedName>
        <fullName evidence="8">Inositol-tetrakisphosphate 1-kinase</fullName>
        <ecNumber evidence="8">2.7.1.134</ecNumber>
    </recommendedName>
</protein>
<comment type="cofactor">
    <cofactor evidence="8 10">
        <name>Mg(2+)</name>
        <dbReference type="ChEBI" id="CHEBI:18420"/>
    </cofactor>
    <text evidence="8 10">Binds 2 magnesium ions per subunit.</text>
</comment>
<feature type="binding site" evidence="9">
    <location>
        <begin position="189"/>
        <end position="200"/>
    </location>
    <ligand>
        <name>ATP</name>
        <dbReference type="ChEBI" id="CHEBI:30616"/>
    </ligand>
</feature>